<feature type="compositionally biased region" description="Low complexity" evidence="1">
    <location>
        <begin position="220"/>
        <end position="235"/>
    </location>
</feature>
<feature type="compositionally biased region" description="Basic and acidic residues" evidence="1">
    <location>
        <begin position="238"/>
        <end position="250"/>
    </location>
</feature>
<feature type="domain" description="DUF7029" evidence="3">
    <location>
        <begin position="110"/>
        <end position="207"/>
    </location>
</feature>
<accession>A0A151GA99</accession>
<dbReference type="InterPro" id="IPR055647">
    <property type="entry name" value="DUF7223"/>
</dbReference>
<comment type="caution">
    <text evidence="5">The sequence shown here is derived from an EMBL/GenBank/DDBJ whole genome shotgun (WGS) entry which is preliminary data.</text>
</comment>
<dbReference type="EMBL" id="LAYC01000003">
    <property type="protein sequence ID" value="KYK54010.1"/>
    <property type="molecule type" value="Genomic_DNA"/>
</dbReference>
<keyword evidence="6" id="KW-1185">Reference proteome</keyword>
<dbReference type="InParanoid" id="A0A151GA99"/>
<organism evidence="5 6">
    <name type="scientific">Drechmeria coniospora</name>
    <name type="common">Nematophagous fungus</name>
    <name type="synonym">Meria coniospora</name>
    <dbReference type="NCBI Taxonomy" id="98403"/>
    <lineage>
        <taxon>Eukaryota</taxon>
        <taxon>Fungi</taxon>
        <taxon>Dikarya</taxon>
        <taxon>Ascomycota</taxon>
        <taxon>Pezizomycotina</taxon>
        <taxon>Sordariomycetes</taxon>
        <taxon>Hypocreomycetidae</taxon>
        <taxon>Hypocreales</taxon>
        <taxon>Ophiocordycipitaceae</taxon>
        <taxon>Drechmeria</taxon>
    </lineage>
</organism>
<dbReference type="Proteomes" id="UP000076580">
    <property type="component" value="Chromosome 03"/>
</dbReference>
<feature type="signal peptide" evidence="2">
    <location>
        <begin position="1"/>
        <end position="16"/>
    </location>
</feature>
<dbReference type="Pfam" id="PF23865">
    <property type="entry name" value="DUF7223"/>
    <property type="match status" value="1"/>
</dbReference>
<dbReference type="Pfam" id="PF22974">
    <property type="entry name" value="DUF7029"/>
    <property type="match status" value="1"/>
</dbReference>
<protein>
    <submittedName>
        <fullName evidence="5">Uncharacterized protein</fullName>
    </submittedName>
</protein>
<dbReference type="GeneID" id="63718603"/>
<reference evidence="5 6" key="1">
    <citation type="journal article" date="2016" name="Sci. Rep.">
        <title>Insights into Adaptations to a Near-Obligate Nematode Endoparasitic Lifestyle from the Finished Genome of Drechmeria coniospora.</title>
        <authorList>
            <person name="Zhang L."/>
            <person name="Zhou Z."/>
            <person name="Guo Q."/>
            <person name="Fokkens L."/>
            <person name="Miskei M."/>
            <person name="Pocsi I."/>
            <person name="Zhang W."/>
            <person name="Chen M."/>
            <person name="Wang L."/>
            <person name="Sun Y."/>
            <person name="Donzelli B.G."/>
            <person name="Gibson D.M."/>
            <person name="Nelson D.R."/>
            <person name="Luo J.G."/>
            <person name="Rep M."/>
            <person name="Liu H."/>
            <person name="Yang S."/>
            <person name="Wang J."/>
            <person name="Krasnoff S.B."/>
            <person name="Xu Y."/>
            <person name="Molnar I."/>
            <person name="Lin M."/>
        </authorList>
    </citation>
    <scope>NUCLEOTIDE SEQUENCE [LARGE SCALE GENOMIC DNA]</scope>
    <source>
        <strain evidence="5 6">ARSEF 6962</strain>
    </source>
</reference>
<evidence type="ECO:0000259" key="3">
    <source>
        <dbReference type="Pfam" id="PF22974"/>
    </source>
</evidence>
<evidence type="ECO:0000256" key="2">
    <source>
        <dbReference type="SAM" id="SignalP"/>
    </source>
</evidence>
<dbReference type="RefSeq" id="XP_040653362.1">
    <property type="nucleotide sequence ID" value="XM_040803258.1"/>
</dbReference>
<dbReference type="STRING" id="98403.A0A151GA99"/>
<feature type="domain" description="DUF7223" evidence="4">
    <location>
        <begin position="460"/>
        <end position="698"/>
    </location>
</feature>
<feature type="chain" id="PRO_5007580364" evidence="2">
    <location>
        <begin position="17"/>
        <end position="699"/>
    </location>
</feature>
<feature type="region of interest" description="Disordered" evidence="1">
    <location>
        <begin position="217"/>
        <end position="250"/>
    </location>
</feature>
<evidence type="ECO:0000259" key="4">
    <source>
        <dbReference type="Pfam" id="PF23865"/>
    </source>
</evidence>
<evidence type="ECO:0000313" key="6">
    <source>
        <dbReference type="Proteomes" id="UP000076580"/>
    </source>
</evidence>
<gene>
    <name evidence="5" type="ORF">DCS_05960</name>
</gene>
<sequence length="699" mass="76118">MRALASLLFLASVASALPRNGGAGDAAGQQVVDDDHDAVPEFFFYEDDDAEPVKDEHYFEAKEAPKIRLLPIVHPSTKSESVDRLKPSRRLTSSCVEYVELGYFAIISYNFTYPSVNLDDYKHIDVDYDPDTGLTVGFHSQKAYETAVQHWKGHDYLIFMAKTTGCVDHHLDRCYFLASRLIFSRRDKSITATGEHHPVKELISDFDSKWSYWDPMGAMQSSQAPSPGAPAAPSSTKQRRDGTADSGDATDKLREELREELLEDKSINPVYLDPYASFPDVDQDRDEIFRNAVDSAVGNLTREQLTEGSNTVDSAVGNLTGEQLTEGSNTVDKRSPLGYIKQRIYNATSIKINDTYRLSWIFPSAEAINHAQSWTGNVLRAAGRPVGQLEDALDVGSPWPNSIFLGSFPAENKQPTGNELAGKMAELSNKFGSNRCKSPSKAGLKVGGKTKTGSGISYGLDVFCVDCGSRGNLGLIMGQVTYSVLENKVTQGRMRLDMDVQVGLHLGIVGLIHNQHVRVEQPLFKYGFPAFSYGIVTVGPMIEIAAGAELSAHVSGSILAGGTLRLKGVTSMNFAEKTVKSADFDPAVRTRLELTGALEATASVSLPIKLKLGIDIASHSLAVGVVDRPSLTAAARVERSINLAHGADEFVAESLTCPGIMLSVNLRNALTAAAFFGKSENTLGHLHHFQHPLMQRCLK</sequence>
<dbReference type="InterPro" id="IPR054293">
    <property type="entry name" value="DUF7029"/>
</dbReference>
<evidence type="ECO:0000313" key="5">
    <source>
        <dbReference type="EMBL" id="KYK54010.1"/>
    </source>
</evidence>
<keyword evidence="2" id="KW-0732">Signal</keyword>
<dbReference type="AlphaFoldDB" id="A0A151GA99"/>
<name>A0A151GA99_DRECN</name>
<evidence type="ECO:0000256" key="1">
    <source>
        <dbReference type="SAM" id="MobiDB-lite"/>
    </source>
</evidence>
<proteinExistence type="predicted"/>